<dbReference type="InterPro" id="IPR015943">
    <property type="entry name" value="WD40/YVTN_repeat-like_dom_sf"/>
</dbReference>
<dbReference type="Pfam" id="PF00400">
    <property type="entry name" value="WD40"/>
    <property type="match status" value="2"/>
</dbReference>
<proteinExistence type="predicted"/>
<dbReference type="PANTHER" id="PTHR44489:SF11">
    <property type="entry name" value="WD REPEAT DOMAIN 86"/>
    <property type="match status" value="1"/>
</dbReference>
<sequence>MSTVRQEENLLRSEAELKLDLARKQKAEKYKDVGKPISLPGAPLDIKIRGNYAWVAESSHTTRKVDLQTGKTVQLYKGHSGPVTSLVFCDKVYGSGDEKHLITGSWDKTIKVWDTDTKSVISSTLAHSDFVKTLLVVPSLQLLVSGGSDKSVRFWDLSSPHSLDALTPMGSISAHTRPVESLAAYLDTTTDPPHLVLFTADTMGVIKVWDVVKESAEGPPIWRSTLRDDLTCHRTRINEIVYGDGHLWSASADETIKLHVYPPPTLPGSKPRTPITHTIAFRAVLPISLHPELDSDTFPYLLAGSGDRIRVYDISSLDEVEFIREVEAHWHDVTHLRTWIQGSEDGARRDVWIISGSLDGTLRRWKLSELVDPALPQKPTITKDTSQSEEPLSLTEEEERELAELMGDDV</sequence>
<evidence type="ECO:0000256" key="2">
    <source>
        <dbReference type="ARBA" id="ARBA00022737"/>
    </source>
</evidence>
<feature type="repeat" description="WD" evidence="3">
    <location>
        <begin position="76"/>
        <end position="123"/>
    </location>
</feature>
<keyword evidence="6" id="KW-1185">Reference proteome</keyword>
<reference evidence="5" key="1">
    <citation type="submission" date="2019-10" db="EMBL/GenBank/DDBJ databases">
        <authorList>
            <consortium name="DOE Joint Genome Institute"/>
            <person name="Kuo A."/>
            <person name="Miyauchi S."/>
            <person name="Kiss E."/>
            <person name="Drula E."/>
            <person name="Kohler A."/>
            <person name="Sanchez-Garcia M."/>
            <person name="Andreopoulos B."/>
            <person name="Barry K.W."/>
            <person name="Bonito G."/>
            <person name="Buee M."/>
            <person name="Carver A."/>
            <person name="Chen C."/>
            <person name="Cichocki N."/>
            <person name="Clum A."/>
            <person name="Culley D."/>
            <person name="Crous P.W."/>
            <person name="Fauchery L."/>
            <person name="Girlanda M."/>
            <person name="Hayes R."/>
            <person name="Keri Z."/>
            <person name="LaButti K."/>
            <person name="Lipzen A."/>
            <person name="Lombard V."/>
            <person name="Magnuson J."/>
            <person name="Maillard F."/>
            <person name="Morin E."/>
            <person name="Murat C."/>
            <person name="Nolan M."/>
            <person name="Ohm R."/>
            <person name="Pangilinan J."/>
            <person name="Pereira M."/>
            <person name="Perotto S."/>
            <person name="Peter M."/>
            <person name="Riley R."/>
            <person name="Sitrit Y."/>
            <person name="Stielow B."/>
            <person name="Szollosi G."/>
            <person name="Zifcakova L."/>
            <person name="Stursova M."/>
            <person name="Spatafora J.W."/>
            <person name="Tedersoo L."/>
            <person name="Vaario L.-M."/>
            <person name="Yamada A."/>
            <person name="Yan M."/>
            <person name="Wang P."/>
            <person name="Xu J."/>
            <person name="Bruns T."/>
            <person name="Baldrian P."/>
            <person name="Vilgalys R."/>
            <person name="Henrissat B."/>
            <person name="Grigoriev I.V."/>
            <person name="Hibbett D."/>
            <person name="Nagy L.G."/>
            <person name="Martin F.M."/>
        </authorList>
    </citation>
    <scope>NUCLEOTIDE SEQUENCE</scope>
    <source>
        <strain evidence="5">Prilba</strain>
    </source>
</reference>
<evidence type="ECO:0000256" key="3">
    <source>
        <dbReference type="PROSITE-ProRule" id="PRU00221"/>
    </source>
</evidence>
<keyword evidence="2" id="KW-0677">Repeat</keyword>
<dbReference type="EMBL" id="WHVB01000010">
    <property type="protein sequence ID" value="KAF8479204.1"/>
    <property type="molecule type" value="Genomic_DNA"/>
</dbReference>
<dbReference type="PANTHER" id="PTHR44489">
    <property type="match status" value="1"/>
</dbReference>
<gene>
    <name evidence="5" type="ORF">DFH94DRAFT_794412</name>
</gene>
<name>A0A9P5MUX3_9AGAM</name>
<feature type="compositionally biased region" description="Acidic residues" evidence="4">
    <location>
        <begin position="395"/>
        <end position="410"/>
    </location>
</feature>
<dbReference type="InterPro" id="IPR001680">
    <property type="entry name" value="WD40_rpt"/>
</dbReference>
<dbReference type="PROSITE" id="PS00678">
    <property type="entry name" value="WD_REPEATS_1"/>
    <property type="match status" value="2"/>
</dbReference>
<dbReference type="PRINTS" id="PR00320">
    <property type="entry name" value="GPROTEINBRPT"/>
</dbReference>
<organism evidence="5 6">
    <name type="scientific">Russula ochroleuca</name>
    <dbReference type="NCBI Taxonomy" id="152965"/>
    <lineage>
        <taxon>Eukaryota</taxon>
        <taxon>Fungi</taxon>
        <taxon>Dikarya</taxon>
        <taxon>Basidiomycota</taxon>
        <taxon>Agaricomycotina</taxon>
        <taxon>Agaricomycetes</taxon>
        <taxon>Russulales</taxon>
        <taxon>Russulaceae</taxon>
        <taxon>Russula</taxon>
    </lineage>
</organism>
<dbReference type="InterPro" id="IPR019775">
    <property type="entry name" value="WD40_repeat_CS"/>
</dbReference>
<feature type="repeat" description="WD" evidence="3">
    <location>
        <begin position="124"/>
        <end position="165"/>
    </location>
</feature>
<dbReference type="InterPro" id="IPR036322">
    <property type="entry name" value="WD40_repeat_dom_sf"/>
</dbReference>
<comment type="caution">
    <text evidence="5">The sequence shown here is derived from an EMBL/GenBank/DDBJ whole genome shotgun (WGS) entry which is preliminary data.</text>
</comment>
<reference evidence="5" key="2">
    <citation type="journal article" date="2020" name="Nat. Commun.">
        <title>Large-scale genome sequencing of mycorrhizal fungi provides insights into the early evolution of symbiotic traits.</title>
        <authorList>
            <person name="Miyauchi S."/>
            <person name="Kiss E."/>
            <person name="Kuo A."/>
            <person name="Drula E."/>
            <person name="Kohler A."/>
            <person name="Sanchez-Garcia M."/>
            <person name="Morin E."/>
            <person name="Andreopoulos B."/>
            <person name="Barry K.W."/>
            <person name="Bonito G."/>
            <person name="Buee M."/>
            <person name="Carver A."/>
            <person name="Chen C."/>
            <person name="Cichocki N."/>
            <person name="Clum A."/>
            <person name="Culley D."/>
            <person name="Crous P.W."/>
            <person name="Fauchery L."/>
            <person name="Girlanda M."/>
            <person name="Hayes R.D."/>
            <person name="Keri Z."/>
            <person name="LaButti K."/>
            <person name="Lipzen A."/>
            <person name="Lombard V."/>
            <person name="Magnuson J."/>
            <person name="Maillard F."/>
            <person name="Murat C."/>
            <person name="Nolan M."/>
            <person name="Ohm R.A."/>
            <person name="Pangilinan J."/>
            <person name="Pereira M.F."/>
            <person name="Perotto S."/>
            <person name="Peter M."/>
            <person name="Pfister S."/>
            <person name="Riley R."/>
            <person name="Sitrit Y."/>
            <person name="Stielow J.B."/>
            <person name="Szollosi G."/>
            <person name="Zifcakova L."/>
            <person name="Stursova M."/>
            <person name="Spatafora J.W."/>
            <person name="Tedersoo L."/>
            <person name="Vaario L.M."/>
            <person name="Yamada A."/>
            <person name="Yan M."/>
            <person name="Wang P."/>
            <person name="Xu J."/>
            <person name="Bruns T."/>
            <person name="Baldrian P."/>
            <person name="Vilgalys R."/>
            <person name="Dunand C."/>
            <person name="Henrissat B."/>
            <person name="Grigoriev I.V."/>
            <person name="Hibbett D."/>
            <person name="Nagy L.G."/>
            <person name="Martin F.M."/>
        </authorList>
    </citation>
    <scope>NUCLEOTIDE SEQUENCE</scope>
    <source>
        <strain evidence="5">Prilba</strain>
    </source>
</reference>
<dbReference type="OrthoDB" id="6262491at2759"/>
<keyword evidence="1 3" id="KW-0853">WD repeat</keyword>
<protein>
    <submittedName>
        <fullName evidence="5">WD40 repeat-like protein</fullName>
    </submittedName>
</protein>
<dbReference type="InterPro" id="IPR044715">
    <property type="entry name" value="WDR86-like"/>
</dbReference>
<feature type="region of interest" description="Disordered" evidence="4">
    <location>
        <begin position="376"/>
        <end position="410"/>
    </location>
</feature>
<dbReference type="SUPFAM" id="SSF50978">
    <property type="entry name" value="WD40 repeat-like"/>
    <property type="match status" value="1"/>
</dbReference>
<dbReference type="Proteomes" id="UP000759537">
    <property type="component" value="Unassembled WGS sequence"/>
</dbReference>
<dbReference type="SMART" id="SM00320">
    <property type="entry name" value="WD40"/>
    <property type="match status" value="6"/>
</dbReference>
<evidence type="ECO:0000256" key="1">
    <source>
        <dbReference type="ARBA" id="ARBA00022574"/>
    </source>
</evidence>
<evidence type="ECO:0000313" key="6">
    <source>
        <dbReference type="Proteomes" id="UP000759537"/>
    </source>
</evidence>
<dbReference type="InterPro" id="IPR020472">
    <property type="entry name" value="WD40_PAC1"/>
</dbReference>
<dbReference type="PROSITE" id="PS50082">
    <property type="entry name" value="WD_REPEATS_2"/>
    <property type="match status" value="2"/>
</dbReference>
<dbReference type="Gene3D" id="2.130.10.10">
    <property type="entry name" value="YVTN repeat-like/Quinoprotein amine dehydrogenase"/>
    <property type="match status" value="2"/>
</dbReference>
<dbReference type="AlphaFoldDB" id="A0A9P5MUX3"/>
<accession>A0A9P5MUX3</accession>
<dbReference type="PROSITE" id="PS50294">
    <property type="entry name" value="WD_REPEATS_REGION"/>
    <property type="match status" value="2"/>
</dbReference>
<evidence type="ECO:0000256" key="4">
    <source>
        <dbReference type="SAM" id="MobiDB-lite"/>
    </source>
</evidence>
<evidence type="ECO:0000313" key="5">
    <source>
        <dbReference type="EMBL" id="KAF8479204.1"/>
    </source>
</evidence>